<dbReference type="GO" id="GO:0050567">
    <property type="term" value="F:glutaminyl-tRNA synthase (glutamine-hydrolyzing) activity"/>
    <property type="evidence" value="ECO:0007669"/>
    <property type="project" value="UniProtKB-UniRule"/>
</dbReference>
<keyword evidence="6 11" id="KW-0067">ATP-binding</keyword>
<dbReference type="InterPro" id="IPR006075">
    <property type="entry name" value="Asn/Gln-tRNA_Trfase_suB/E_cat"/>
</dbReference>
<dbReference type="Gene3D" id="1.10.150.380">
    <property type="entry name" value="GatB domain, N-terminal subdomain"/>
    <property type="match status" value="1"/>
</dbReference>
<evidence type="ECO:0000256" key="3">
    <source>
        <dbReference type="ARBA" id="ARBA00016923"/>
    </source>
</evidence>
<evidence type="ECO:0000256" key="1">
    <source>
        <dbReference type="ARBA" id="ARBA00005306"/>
    </source>
</evidence>
<dbReference type="InterPro" id="IPR017959">
    <property type="entry name" value="Asn/Gln-tRNA_amidoTrfase_suB/E"/>
</dbReference>
<comment type="subunit">
    <text evidence="2 11">Heterotrimer of A, B and C subunits.</text>
</comment>
<evidence type="ECO:0000259" key="13">
    <source>
        <dbReference type="SMART" id="SM00845"/>
    </source>
</evidence>
<dbReference type="Proteomes" id="UP000526302">
    <property type="component" value="Unassembled WGS sequence"/>
</dbReference>
<dbReference type="Pfam" id="PF02637">
    <property type="entry name" value="GatB_Yqey"/>
    <property type="match status" value="1"/>
</dbReference>
<evidence type="ECO:0000256" key="9">
    <source>
        <dbReference type="ARBA" id="ARBA00047380"/>
    </source>
</evidence>
<dbReference type="SUPFAM" id="SSF89095">
    <property type="entry name" value="GatB/YqeY motif"/>
    <property type="match status" value="1"/>
</dbReference>
<evidence type="ECO:0000256" key="7">
    <source>
        <dbReference type="ARBA" id="ARBA00022917"/>
    </source>
</evidence>
<comment type="catalytic activity">
    <reaction evidence="10 11">
        <text>L-glutamyl-tRNA(Gln) + L-glutamine + ATP + H2O = L-glutaminyl-tRNA(Gln) + L-glutamate + ADP + phosphate + H(+)</text>
        <dbReference type="Rhea" id="RHEA:17521"/>
        <dbReference type="Rhea" id="RHEA-COMP:9681"/>
        <dbReference type="Rhea" id="RHEA-COMP:9684"/>
        <dbReference type="ChEBI" id="CHEBI:15377"/>
        <dbReference type="ChEBI" id="CHEBI:15378"/>
        <dbReference type="ChEBI" id="CHEBI:29985"/>
        <dbReference type="ChEBI" id="CHEBI:30616"/>
        <dbReference type="ChEBI" id="CHEBI:43474"/>
        <dbReference type="ChEBI" id="CHEBI:58359"/>
        <dbReference type="ChEBI" id="CHEBI:78520"/>
        <dbReference type="ChEBI" id="CHEBI:78521"/>
        <dbReference type="ChEBI" id="CHEBI:456216"/>
    </reaction>
</comment>
<accession>A0A7K4BZ22</accession>
<dbReference type="PANTHER" id="PTHR11659">
    <property type="entry name" value="GLUTAMYL-TRNA GLN AMIDOTRANSFERASE SUBUNIT B MITOCHONDRIAL AND PROKARYOTIC PET112-RELATED"/>
    <property type="match status" value="1"/>
</dbReference>
<evidence type="ECO:0000256" key="10">
    <source>
        <dbReference type="ARBA" id="ARBA00047913"/>
    </source>
</evidence>
<comment type="similarity">
    <text evidence="1 11">Belongs to the GatB/GatE family. GatB subfamily.</text>
</comment>
<evidence type="ECO:0000256" key="8">
    <source>
        <dbReference type="ARBA" id="ARBA00024799"/>
    </source>
</evidence>
<keyword evidence="14" id="KW-0808">Transferase</keyword>
<keyword evidence="4 11" id="KW-0436">Ligase</keyword>
<dbReference type="InterPro" id="IPR004413">
    <property type="entry name" value="GatB"/>
</dbReference>
<name>A0A7K4BZ22_9ARCH</name>
<keyword evidence="5 11" id="KW-0547">Nucleotide-binding</keyword>
<evidence type="ECO:0000256" key="4">
    <source>
        <dbReference type="ARBA" id="ARBA00022598"/>
    </source>
</evidence>
<evidence type="ECO:0000256" key="2">
    <source>
        <dbReference type="ARBA" id="ARBA00011123"/>
    </source>
</evidence>
<sequence>MTEQSNAQLNIQSNAQANARPNAQSNTKSNTQSIAQSNVQVDSQSKLVNEKIMIGLEIHAYLDTKSKLFCSCSTDDTMVEPNSLCCPVCLGHPGSKPVLNEKAVELATKIGLALNCTINKDFFFSRKTYFYPDMCSNYQITQYEIPIAEKGFVDLSEGKRIRIKRAHIEWDPAALIHPEGMGKSNYVLIDHNRSGFPLIEIVTEPDLESPAQAREFLGVLENILSYLSVLKPNTTMKADCNISINYGNRVEIKNVSGFSAAEKALSYELLRQRKEVSLGNIIEQQTRAFDADLGVTKELRKKETEDDYGYIFDPDLVKVNLPEEYVNEIKENLPELPNQKTKRYISEYGLPEFDSKILCSNFVLTKIFDEIVNTNKSIDKKISARILTREVMSVINHDSLDLNEVNIDPKEIVSLVELIVSGMVSDKNVKQSIINYISGDKSSPVDYLNKNNLLISKNIDLGLVVETILKNNQKAVDDYKSGNEKSLNFLAGLVMRETKGTASPQKVQELLKSKMN</sequence>
<dbReference type="InterPro" id="IPR014746">
    <property type="entry name" value="Gln_synth/guanido_kin_cat_dom"/>
</dbReference>
<dbReference type="InterPro" id="IPR003789">
    <property type="entry name" value="Asn/Gln_tRNA_amidoTrase-B-like"/>
</dbReference>
<dbReference type="GO" id="GO:0070681">
    <property type="term" value="P:glutaminyl-tRNAGln biosynthesis via transamidation"/>
    <property type="evidence" value="ECO:0007669"/>
    <property type="project" value="TreeGrafter"/>
</dbReference>
<evidence type="ECO:0000256" key="6">
    <source>
        <dbReference type="ARBA" id="ARBA00022840"/>
    </source>
</evidence>
<dbReference type="FunFam" id="1.10.10.410:FF:000001">
    <property type="entry name" value="Aspartyl/glutamyl-tRNA(Asn/Gln) amidotransferase subunit B"/>
    <property type="match status" value="1"/>
</dbReference>
<evidence type="ECO:0000256" key="12">
    <source>
        <dbReference type="SAM" id="MobiDB-lite"/>
    </source>
</evidence>
<dbReference type="HAMAP" id="MF_00121">
    <property type="entry name" value="GatB"/>
    <property type="match status" value="1"/>
</dbReference>
<comment type="function">
    <text evidence="8 11">Allows the formation of correctly charged Asn-tRNA(Asn) or Gln-tRNA(Gln) through the transamidation of misacylated Asp-tRNA(Asn) or Glu-tRNA(Gln) in organisms which lack either or both of asparaginyl-tRNA or glutaminyl-tRNA synthetases. The reaction takes place in the presence of glutamine and ATP through an activated phospho-Asp-tRNA(Asn) or phospho-Glu-tRNA(Gln).</text>
</comment>
<comment type="caution">
    <text evidence="14">The sequence shown here is derived from an EMBL/GenBank/DDBJ whole genome shotgun (WGS) entry which is preliminary data.</text>
</comment>
<dbReference type="AlphaFoldDB" id="A0A7K4BZ22"/>
<dbReference type="SMART" id="SM00845">
    <property type="entry name" value="GatB_Yqey"/>
    <property type="match status" value="1"/>
</dbReference>
<dbReference type="Gene3D" id="1.10.10.410">
    <property type="match status" value="1"/>
</dbReference>
<evidence type="ECO:0000256" key="11">
    <source>
        <dbReference type="HAMAP-Rule" id="MF_00121"/>
    </source>
</evidence>
<evidence type="ECO:0000313" key="15">
    <source>
        <dbReference type="Proteomes" id="UP000526302"/>
    </source>
</evidence>
<keyword evidence="7 11" id="KW-0648">Protein biosynthesis</keyword>
<dbReference type="SUPFAM" id="SSF55931">
    <property type="entry name" value="Glutamine synthetase/guanido kinase"/>
    <property type="match status" value="1"/>
</dbReference>
<dbReference type="GO" id="GO:0016740">
    <property type="term" value="F:transferase activity"/>
    <property type="evidence" value="ECO:0007669"/>
    <property type="project" value="UniProtKB-KW"/>
</dbReference>
<dbReference type="InterPro" id="IPR042114">
    <property type="entry name" value="GatB_C_1"/>
</dbReference>
<proteinExistence type="inferred from homology"/>
<feature type="domain" description="Asn/Gln amidotransferase" evidence="13">
    <location>
        <begin position="366"/>
        <end position="515"/>
    </location>
</feature>
<dbReference type="EMBL" id="JAAZKV010000012">
    <property type="protein sequence ID" value="NMA44493.1"/>
    <property type="molecule type" value="Genomic_DNA"/>
</dbReference>
<dbReference type="NCBIfam" id="NF004012">
    <property type="entry name" value="PRK05477.1-2"/>
    <property type="match status" value="1"/>
</dbReference>
<dbReference type="GO" id="GO:0006412">
    <property type="term" value="P:translation"/>
    <property type="evidence" value="ECO:0007669"/>
    <property type="project" value="UniProtKB-UniRule"/>
</dbReference>
<feature type="region of interest" description="Disordered" evidence="12">
    <location>
        <begin position="16"/>
        <end position="37"/>
    </location>
</feature>
<dbReference type="PANTHER" id="PTHR11659:SF0">
    <property type="entry name" value="GLUTAMYL-TRNA(GLN) AMIDOTRANSFERASE SUBUNIT B, MITOCHONDRIAL"/>
    <property type="match status" value="1"/>
</dbReference>
<dbReference type="InterPro" id="IPR023168">
    <property type="entry name" value="GatB_Yqey_C_2"/>
</dbReference>
<reference evidence="14 15" key="1">
    <citation type="journal article" date="2020" name="Biotechnol. Biofuels">
        <title>New insights from the biogas microbiome by comprehensive genome-resolved metagenomics of nearly 1600 species originating from multiple anaerobic digesters.</title>
        <authorList>
            <person name="Campanaro S."/>
            <person name="Treu L."/>
            <person name="Rodriguez-R L.M."/>
            <person name="Kovalovszki A."/>
            <person name="Ziels R.M."/>
            <person name="Maus I."/>
            <person name="Zhu X."/>
            <person name="Kougias P.G."/>
            <person name="Basile A."/>
            <person name="Luo G."/>
            <person name="Schluter A."/>
            <person name="Konstantinidis K.T."/>
            <person name="Angelidaki I."/>
        </authorList>
    </citation>
    <scope>NUCLEOTIDE SEQUENCE [LARGE SCALE GENOMIC DNA]</scope>
    <source>
        <strain evidence="14">AS22ysBPME_79</strain>
    </source>
</reference>
<dbReference type="InterPro" id="IPR018027">
    <property type="entry name" value="Asn/Gln_amidotransferase"/>
</dbReference>
<dbReference type="EC" id="6.3.5.-" evidence="11"/>
<dbReference type="GO" id="GO:0005524">
    <property type="term" value="F:ATP binding"/>
    <property type="evidence" value="ECO:0007669"/>
    <property type="project" value="UniProtKB-KW"/>
</dbReference>
<dbReference type="NCBIfam" id="NF004014">
    <property type="entry name" value="PRK05477.1-4"/>
    <property type="match status" value="1"/>
</dbReference>
<evidence type="ECO:0000313" key="14">
    <source>
        <dbReference type="EMBL" id="NMA44493.1"/>
    </source>
</evidence>
<evidence type="ECO:0000256" key="5">
    <source>
        <dbReference type="ARBA" id="ARBA00022741"/>
    </source>
</evidence>
<protein>
    <recommendedName>
        <fullName evidence="3 11">Aspartyl/glutamyl-tRNA(Asn/Gln) amidotransferase subunit B</fullName>
        <shortName evidence="11">Asp/Glu-ADT subunit B</shortName>
        <ecNumber evidence="11">6.3.5.-</ecNumber>
    </recommendedName>
</protein>
<dbReference type="Pfam" id="PF02934">
    <property type="entry name" value="GatB_N"/>
    <property type="match status" value="1"/>
</dbReference>
<organism evidence="14 15">
    <name type="scientific">Candidatus Iainarchaeum sp</name>
    <dbReference type="NCBI Taxonomy" id="3101447"/>
    <lineage>
        <taxon>Archaea</taxon>
        <taxon>Candidatus Iainarchaeota</taxon>
        <taxon>Candidatus Iainarchaeia</taxon>
        <taxon>Candidatus Iainarchaeales</taxon>
        <taxon>Candidatus Iainarchaeaceae</taxon>
        <taxon>Candidatus Iainarchaeum</taxon>
    </lineage>
</organism>
<dbReference type="NCBIfam" id="TIGR00133">
    <property type="entry name" value="gatB"/>
    <property type="match status" value="1"/>
</dbReference>
<gene>
    <name evidence="11 14" type="primary">gatB</name>
    <name evidence="14" type="ORF">GX950_01625</name>
</gene>
<comment type="catalytic activity">
    <reaction evidence="9 11">
        <text>L-aspartyl-tRNA(Asn) + L-glutamine + ATP + H2O = L-asparaginyl-tRNA(Asn) + L-glutamate + ADP + phosphate + 2 H(+)</text>
        <dbReference type="Rhea" id="RHEA:14513"/>
        <dbReference type="Rhea" id="RHEA-COMP:9674"/>
        <dbReference type="Rhea" id="RHEA-COMP:9677"/>
        <dbReference type="ChEBI" id="CHEBI:15377"/>
        <dbReference type="ChEBI" id="CHEBI:15378"/>
        <dbReference type="ChEBI" id="CHEBI:29985"/>
        <dbReference type="ChEBI" id="CHEBI:30616"/>
        <dbReference type="ChEBI" id="CHEBI:43474"/>
        <dbReference type="ChEBI" id="CHEBI:58359"/>
        <dbReference type="ChEBI" id="CHEBI:78515"/>
        <dbReference type="ChEBI" id="CHEBI:78516"/>
        <dbReference type="ChEBI" id="CHEBI:456216"/>
    </reaction>
</comment>